<evidence type="ECO:0000256" key="3">
    <source>
        <dbReference type="ARBA" id="ARBA00022989"/>
    </source>
</evidence>
<evidence type="ECO:0000256" key="2">
    <source>
        <dbReference type="ARBA" id="ARBA00022692"/>
    </source>
</evidence>
<dbReference type="AlphaFoldDB" id="A0A1F6PBA6"/>
<sequence length="92" mass="10373">MAVVAYILFFVPLLTDAKNDPFVKFHVKQGLILFIACVASAIFIRLPVIGWILMVPLNIFLFVAWIMGILNALSGKQKHLPFIGEYADSFKF</sequence>
<keyword evidence="4 5" id="KW-0472">Membrane</keyword>
<protein>
    <recommendedName>
        <fullName evidence="8">Import component protein</fullName>
    </recommendedName>
</protein>
<comment type="subcellular location">
    <subcellularLocation>
        <location evidence="1">Membrane</location>
        <topology evidence="1">Multi-pass membrane protein</topology>
    </subcellularLocation>
</comment>
<accession>A0A1F6PBA6</accession>
<name>A0A1F6PBA6_9BACT</name>
<evidence type="ECO:0008006" key="8">
    <source>
        <dbReference type="Google" id="ProtNLM"/>
    </source>
</evidence>
<proteinExistence type="predicted"/>
<evidence type="ECO:0000256" key="4">
    <source>
        <dbReference type="ARBA" id="ARBA00023136"/>
    </source>
</evidence>
<evidence type="ECO:0000313" key="7">
    <source>
        <dbReference type="Proteomes" id="UP000176634"/>
    </source>
</evidence>
<comment type="caution">
    <text evidence="6">The sequence shown here is derived from an EMBL/GenBank/DDBJ whole genome shotgun (WGS) entry which is preliminary data.</text>
</comment>
<dbReference type="InterPro" id="IPR019109">
    <property type="entry name" value="MamF_MmsF"/>
</dbReference>
<keyword evidence="2 5" id="KW-0812">Transmembrane</keyword>
<evidence type="ECO:0000313" key="6">
    <source>
        <dbReference type="EMBL" id="OGH93441.1"/>
    </source>
</evidence>
<dbReference type="EMBL" id="MFRA01000001">
    <property type="protein sequence ID" value="OGH93441.1"/>
    <property type="molecule type" value="Genomic_DNA"/>
</dbReference>
<evidence type="ECO:0000256" key="5">
    <source>
        <dbReference type="SAM" id="Phobius"/>
    </source>
</evidence>
<reference evidence="6 7" key="1">
    <citation type="journal article" date="2016" name="Nat. Commun.">
        <title>Thousands of microbial genomes shed light on interconnected biogeochemical processes in an aquifer system.</title>
        <authorList>
            <person name="Anantharaman K."/>
            <person name="Brown C.T."/>
            <person name="Hug L.A."/>
            <person name="Sharon I."/>
            <person name="Castelle C.J."/>
            <person name="Probst A.J."/>
            <person name="Thomas B.C."/>
            <person name="Singh A."/>
            <person name="Wilkins M.J."/>
            <person name="Karaoz U."/>
            <person name="Brodie E.L."/>
            <person name="Williams K.H."/>
            <person name="Hubbard S.S."/>
            <person name="Banfield J.F."/>
        </authorList>
    </citation>
    <scope>NUCLEOTIDE SEQUENCE [LARGE SCALE GENOMIC DNA]</scope>
</reference>
<dbReference type="Pfam" id="PF09685">
    <property type="entry name" value="MamF_MmsF"/>
    <property type="match status" value="1"/>
</dbReference>
<gene>
    <name evidence="6" type="ORF">A2563_01965</name>
</gene>
<dbReference type="STRING" id="1798705.A2563_01965"/>
<feature type="transmembrane region" description="Helical" evidence="5">
    <location>
        <begin position="51"/>
        <end position="73"/>
    </location>
</feature>
<feature type="transmembrane region" description="Helical" evidence="5">
    <location>
        <begin position="27"/>
        <end position="44"/>
    </location>
</feature>
<dbReference type="Proteomes" id="UP000176634">
    <property type="component" value="Unassembled WGS sequence"/>
</dbReference>
<keyword evidence="3 5" id="KW-1133">Transmembrane helix</keyword>
<evidence type="ECO:0000256" key="1">
    <source>
        <dbReference type="ARBA" id="ARBA00004141"/>
    </source>
</evidence>
<organism evidence="6 7">
    <name type="scientific">Candidatus Magasanikbacteria bacterium RIFOXYD1_FULL_40_23</name>
    <dbReference type="NCBI Taxonomy" id="1798705"/>
    <lineage>
        <taxon>Bacteria</taxon>
        <taxon>Candidatus Magasanikiibacteriota</taxon>
    </lineage>
</organism>